<feature type="region of interest" description="Disordered" evidence="3">
    <location>
        <begin position="93"/>
        <end position="121"/>
    </location>
</feature>
<evidence type="ECO:0000256" key="1">
    <source>
        <dbReference type="PIRSR" id="PIRSR640255-1"/>
    </source>
</evidence>
<organism evidence="7 8">
    <name type="scientific">Flaviaesturariibacter aridisoli</name>
    <dbReference type="NCBI Taxonomy" id="2545761"/>
    <lineage>
        <taxon>Bacteria</taxon>
        <taxon>Pseudomonadati</taxon>
        <taxon>Bacteroidota</taxon>
        <taxon>Chitinophagia</taxon>
        <taxon>Chitinophagales</taxon>
        <taxon>Chitinophagaceae</taxon>
        <taxon>Flaviaestuariibacter</taxon>
    </lineage>
</organism>
<dbReference type="GO" id="GO:0003676">
    <property type="term" value="F:nucleic acid binding"/>
    <property type="evidence" value="ECO:0007669"/>
    <property type="project" value="InterPro"/>
</dbReference>
<dbReference type="SMART" id="SM00477">
    <property type="entry name" value="NUC"/>
    <property type="match status" value="1"/>
</dbReference>
<evidence type="ECO:0000256" key="3">
    <source>
        <dbReference type="SAM" id="MobiDB-lite"/>
    </source>
</evidence>
<sequence>MSRPAPARSVNGLLLLMILLVLVLVAVLFVCRQRQQRSGPPPVAVTGLEIPARRNSDTPVPHEGYALGYRSDARQAAWVAYLLTAQEVAAAHEPRTNNFRPDPAVPGGTADNSDYEGSGYDRGHLASAEDLSYSRRSMSQSFYYSNMSPQVPAFNRGVWRRLEELVRFWATAYDSIYIVSGPVLEPGLPVIGPHHVAVPRYYYKAVLRYGHNGTEGIAFLLRNEPSAATLKSFAVPIDSVESVTGLDLFPQLPDETEIRVEGKVREKEWRWTRKNPKDF</sequence>
<dbReference type="Proteomes" id="UP000295164">
    <property type="component" value="Unassembled WGS sequence"/>
</dbReference>
<keyword evidence="4" id="KW-0812">Transmembrane</keyword>
<evidence type="ECO:0000256" key="4">
    <source>
        <dbReference type="SAM" id="Phobius"/>
    </source>
</evidence>
<dbReference type="PANTHER" id="PTHR13966">
    <property type="entry name" value="ENDONUCLEASE RELATED"/>
    <property type="match status" value="1"/>
</dbReference>
<dbReference type="InterPro" id="IPR040255">
    <property type="entry name" value="Non-specific_endonuclease"/>
</dbReference>
<gene>
    <name evidence="7" type="ORF">E0486_09510</name>
</gene>
<dbReference type="InterPro" id="IPR001604">
    <property type="entry name" value="Endo_G_ENPP1-like_dom"/>
</dbReference>
<feature type="domain" description="ENPP1-3/EXOG-like endonuclease/phosphodiesterase" evidence="5">
    <location>
        <begin position="62"/>
        <end position="255"/>
    </location>
</feature>
<dbReference type="Pfam" id="PF01223">
    <property type="entry name" value="Endonuclease_NS"/>
    <property type="match status" value="1"/>
</dbReference>
<dbReference type="GO" id="GO:0046872">
    <property type="term" value="F:metal ion binding"/>
    <property type="evidence" value="ECO:0007669"/>
    <property type="project" value="UniProtKB-KW"/>
</dbReference>
<dbReference type="CDD" id="cd00091">
    <property type="entry name" value="NUC"/>
    <property type="match status" value="1"/>
</dbReference>
<comment type="caution">
    <text evidence="7">The sequence shown here is derived from an EMBL/GenBank/DDBJ whole genome shotgun (WGS) entry which is preliminary data.</text>
</comment>
<dbReference type="SUPFAM" id="SSF54060">
    <property type="entry name" value="His-Me finger endonucleases"/>
    <property type="match status" value="1"/>
</dbReference>
<protein>
    <submittedName>
        <fullName evidence="7">DNA/RNA non-specific endonuclease</fullName>
    </submittedName>
</protein>
<dbReference type="InterPro" id="IPR020821">
    <property type="entry name" value="ENPP1-3/EXOG-like_nuc-like"/>
</dbReference>
<keyword evidence="7" id="KW-0255">Endonuclease</keyword>
<feature type="active site" description="Proton acceptor" evidence="1">
    <location>
        <position position="124"/>
    </location>
</feature>
<proteinExistence type="predicted"/>
<feature type="transmembrane region" description="Helical" evidence="4">
    <location>
        <begin position="12"/>
        <end position="31"/>
    </location>
</feature>
<evidence type="ECO:0000259" key="5">
    <source>
        <dbReference type="SMART" id="SM00477"/>
    </source>
</evidence>
<accession>A0A4V2WMP7</accession>
<reference evidence="7 8" key="1">
    <citation type="submission" date="2019-03" db="EMBL/GenBank/DDBJ databases">
        <authorList>
            <person name="Kim M.K.M."/>
        </authorList>
    </citation>
    <scope>NUCLEOTIDE SEQUENCE [LARGE SCALE GENOMIC DNA]</scope>
    <source>
        <strain evidence="7 8">17J68-15</strain>
    </source>
</reference>
<keyword evidence="4" id="KW-1133">Transmembrane helix</keyword>
<keyword evidence="2" id="KW-0479">Metal-binding</keyword>
<dbReference type="OrthoDB" id="9811262at2"/>
<feature type="binding site" evidence="2">
    <location>
        <position position="155"/>
    </location>
    <ligand>
        <name>Mg(2+)</name>
        <dbReference type="ChEBI" id="CHEBI:18420"/>
        <note>catalytic</note>
    </ligand>
</feature>
<keyword evidence="7" id="KW-0378">Hydrolase</keyword>
<dbReference type="AlphaFoldDB" id="A0A4V2WMP7"/>
<dbReference type="Gene3D" id="3.40.570.10">
    <property type="entry name" value="Extracellular Endonuclease, subunit A"/>
    <property type="match status" value="1"/>
</dbReference>
<evidence type="ECO:0000313" key="7">
    <source>
        <dbReference type="EMBL" id="TCZ71777.1"/>
    </source>
</evidence>
<dbReference type="InterPro" id="IPR044925">
    <property type="entry name" value="His-Me_finger_sf"/>
</dbReference>
<dbReference type="InterPro" id="IPR044929">
    <property type="entry name" value="DNA/RNA_non-sp_Endonuclease_sf"/>
</dbReference>
<dbReference type="EMBL" id="SKFH01000012">
    <property type="protein sequence ID" value="TCZ71777.1"/>
    <property type="molecule type" value="Genomic_DNA"/>
</dbReference>
<keyword evidence="7" id="KW-0540">Nuclease</keyword>
<evidence type="ECO:0000313" key="8">
    <source>
        <dbReference type="Proteomes" id="UP000295164"/>
    </source>
</evidence>
<dbReference type="RefSeq" id="WP_131851930.1">
    <property type="nucleotide sequence ID" value="NZ_SKFH01000012.1"/>
</dbReference>
<keyword evidence="8" id="KW-1185">Reference proteome</keyword>
<evidence type="ECO:0000259" key="6">
    <source>
        <dbReference type="SMART" id="SM00892"/>
    </source>
</evidence>
<keyword evidence="4" id="KW-0472">Membrane</keyword>
<feature type="domain" description="DNA/RNA non-specific endonuclease/pyrophosphatase/phosphodiesterase" evidence="6">
    <location>
        <begin position="61"/>
        <end position="255"/>
    </location>
</feature>
<name>A0A4V2WMP7_9BACT</name>
<dbReference type="GO" id="GO:0004519">
    <property type="term" value="F:endonuclease activity"/>
    <property type="evidence" value="ECO:0007669"/>
    <property type="project" value="UniProtKB-KW"/>
</dbReference>
<dbReference type="PANTHER" id="PTHR13966:SF5">
    <property type="entry name" value="ENDONUCLEASE G, MITOCHONDRIAL"/>
    <property type="match status" value="1"/>
</dbReference>
<evidence type="ECO:0000256" key="2">
    <source>
        <dbReference type="PIRSR" id="PIRSR640255-2"/>
    </source>
</evidence>
<dbReference type="GO" id="GO:0016787">
    <property type="term" value="F:hydrolase activity"/>
    <property type="evidence" value="ECO:0007669"/>
    <property type="project" value="InterPro"/>
</dbReference>
<dbReference type="SMART" id="SM00892">
    <property type="entry name" value="Endonuclease_NS"/>
    <property type="match status" value="1"/>
</dbReference>